<evidence type="ECO:0000313" key="7">
    <source>
        <dbReference type="EMBL" id="KAF2453537.1"/>
    </source>
</evidence>
<dbReference type="InterPro" id="IPR036188">
    <property type="entry name" value="FAD/NAD-bd_sf"/>
</dbReference>
<dbReference type="GO" id="GO:0071949">
    <property type="term" value="F:FAD binding"/>
    <property type="evidence" value="ECO:0007669"/>
    <property type="project" value="InterPro"/>
</dbReference>
<dbReference type="PRINTS" id="PR00420">
    <property type="entry name" value="RNGMNOXGNASE"/>
</dbReference>
<dbReference type="Pfam" id="PF01494">
    <property type="entry name" value="FAD_binding_3"/>
    <property type="match status" value="1"/>
</dbReference>
<keyword evidence="5" id="KW-0503">Monooxygenase</keyword>
<dbReference type="EMBL" id="MU001696">
    <property type="protein sequence ID" value="KAF2453537.1"/>
    <property type="molecule type" value="Genomic_DNA"/>
</dbReference>
<keyword evidence="8" id="KW-1185">Reference proteome</keyword>
<accession>A0A6A6NPV3</accession>
<dbReference type="GO" id="GO:0004497">
    <property type="term" value="F:monooxygenase activity"/>
    <property type="evidence" value="ECO:0007669"/>
    <property type="project" value="UniProtKB-KW"/>
</dbReference>
<dbReference type="Proteomes" id="UP000799766">
    <property type="component" value="Unassembled WGS sequence"/>
</dbReference>
<dbReference type="PANTHER" id="PTHR13789:SF236">
    <property type="entry name" value="MONOOXYGENASE, PUTATIVE (AFU_ORTHOLOGUE AFUA_6G12060)-RELATED"/>
    <property type="match status" value="1"/>
</dbReference>
<evidence type="ECO:0000313" key="8">
    <source>
        <dbReference type="Proteomes" id="UP000799766"/>
    </source>
</evidence>
<evidence type="ECO:0000256" key="4">
    <source>
        <dbReference type="ARBA" id="ARBA00023002"/>
    </source>
</evidence>
<evidence type="ECO:0000256" key="1">
    <source>
        <dbReference type="ARBA" id="ARBA00007992"/>
    </source>
</evidence>
<dbReference type="SUPFAM" id="SSF51905">
    <property type="entry name" value="FAD/NAD(P)-binding domain"/>
    <property type="match status" value="1"/>
</dbReference>
<dbReference type="PANTHER" id="PTHR13789">
    <property type="entry name" value="MONOOXYGENASE"/>
    <property type="match status" value="1"/>
</dbReference>
<dbReference type="InterPro" id="IPR050493">
    <property type="entry name" value="FAD-dep_Monooxygenase_BioMet"/>
</dbReference>
<dbReference type="SUPFAM" id="SSF54373">
    <property type="entry name" value="FAD-linked reductases, C-terminal domain"/>
    <property type="match status" value="1"/>
</dbReference>
<reference evidence="7" key="1">
    <citation type="journal article" date="2020" name="Stud. Mycol.">
        <title>101 Dothideomycetes genomes: a test case for predicting lifestyles and emergence of pathogens.</title>
        <authorList>
            <person name="Haridas S."/>
            <person name="Albert R."/>
            <person name="Binder M."/>
            <person name="Bloem J."/>
            <person name="Labutti K."/>
            <person name="Salamov A."/>
            <person name="Andreopoulos B."/>
            <person name="Baker S."/>
            <person name="Barry K."/>
            <person name="Bills G."/>
            <person name="Bluhm B."/>
            <person name="Cannon C."/>
            <person name="Castanera R."/>
            <person name="Culley D."/>
            <person name="Daum C."/>
            <person name="Ezra D."/>
            <person name="Gonzalez J."/>
            <person name="Henrissat B."/>
            <person name="Kuo A."/>
            <person name="Liang C."/>
            <person name="Lipzen A."/>
            <person name="Lutzoni F."/>
            <person name="Magnuson J."/>
            <person name="Mondo S."/>
            <person name="Nolan M."/>
            <person name="Ohm R."/>
            <person name="Pangilinan J."/>
            <person name="Park H.-J."/>
            <person name="Ramirez L."/>
            <person name="Alfaro M."/>
            <person name="Sun H."/>
            <person name="Tritt A."/>
            <person name="Yoshinaga Y."/>
            <person name="Zwiers L.-H."/>
            <person name="Turgeon B."/>
            <person name="Goodwin S."/>
            <person name="Spatafora J."/>
            <person name="Crous P."/>
            <person name="Grigoriev I."/>
        </authorList>
    </citation>
    <scope>NUCLEOTIDE SEQUENCE</scope>
    <source>
        <strain evidence="7">ATCC 16933</strain>
    </source>
</reference>
<feature type="domain" description="FAD-binding" evidence="6">
    <location>
        <begin position="7"/>
        <end position="333"/>
    </location>
</feature>
<sequence>MSNLEGVSVIVVGAGFGGLTAAIELRRKGATVQVFESTKQLTEQGDTIQLASNATKTVAKWGDVLQKIAEDSARPRSLECQNSQGQLLYNQPLPLDFDGFPVLYPSRGKAHKAIYDHAASIGVQFRFGTRVTGFFETETQAGVEIGNERVVADAVIAANGVHSKARALVAGSPQNPSSSGFAAYRCWFPVEALNRDDPFLDEIINAKEDRYWVWIGPDVHALVMTNIKMQWLACFCTHKDIYTAAESWSSPGKKEDLLKVVDGWDERLRAVFNSIPPEKLIDWKLLWRDPLSRWLSQHGRIALLGDAAHPHLPSSGQGAAQAIEDGATMGATLDRAGKDVPLGFRAYEKIRYWRTNLTQRMGWELRHLWHNTDWEKVKQDPKVLEFRQPYWLFGADPEGYAYEAYDEVVDCLKNKKEFIPKNVPQGYRHEEWTMEDMLKQDGTKFVVYD</sequence>
<organism evidence="7 8">
    <name type="scientific">Lineolata rhizophorae</name>
    <dbReference type="NCBI Taxonomy" id="578093"/>
    <lineage>
        <taxon>Eukaryota</taxon>
        <taxon>Fungi</taxon>
        <taxon>Dikarya</taxon>
        <taxon>Ascomycota</taxon>
        <taxon>Pezizomycotina</taxon>
        <taxon>Dothideomycetes</taxon>
        <taxon>Dothideomycetes incertae sedis</taxon>
        <taxon>Lineolatales</taxon>
        <taxon>Lineolataceae</taxon>
        <taxon>Lineolata</taxon>
    </lineage>
</organism>
<name>A0A6A6NPV3_9PEZI</name>
<keyword evidence="2" id="KW-0285">Flavoprotein</keyword>
<evidence type="ECO:0000256" key="2">
    <source>
        <dbReference type="ARBA" id="ARBA00022630"/>
    </source>
</evidence>
<keyword evidence="4" id="KW-0560">Oxidoreductase</keyword>
<evidence type="ECO:0000256" key="3">
    <source>
        <dbReference type="ARBA" id="ARBA00022827"/>
    </source>
</evidence>
<dbReference type="AlphaFoldDB" id="A0A6A6NPV3"/>
<protein>
    <recommendedName>
        <fullName evidence="6">FAD-binding domain-containing protein</fullName>
    </recommendedName>
</protein>
<proteinExistence type="inferred from homology"/>
<comment type="similarity">
    <text evidence="1">Belongs to the paxM FAD-dependent monooxygenase family.</text>
</comment>
<dbReference type="InterPro" id="IPR002938">
    <property type="entry name" value="FAD-bd"/>
</dbReference>
<dbReference type="OrthoDB" id="16820at2759"/>
<evidence type="ECO:0000259" key="6">
    <source>
        <dbReference type="Pfam" id="PF01494"/>
    </source>
</evidence>
<keyword evidence="3" id="KW-0274">FAD</keyword>
<dbReference type="Gene3D" id="3.50.50.60">
    <property type="entry name" value="FAD/NAD(P)-binding domain"/>
    <property type="match status" value="1"/>
</dbReference>
<gene>
    <name evidence="7" type="ORF">BDY21DRAFT_374631</name>
</gene>
<evidence type="ECO:0000256" key="5">
    <source>
        <dbReference type="ARBA" id="ARBA00023033"/>
    </source>
</evidence>